<dbReference type="InterPro" id="IPR001119">
    <property type="entry name" value="SLH_dom"/>
</dbReference>
<feature type="chain" id="PRO_5035323305" description="SLH domain-containing protein" evidence="3">
    <location>
        <begin position="27"/>
        <end position="103"/>
    </location>
</feature>
<evidence type="ECO:0000313" key="6">
    <source>
        <dbReference type="Proteomes" id="UP000637720"/>
    </source>
</evidence>
<protein>
    <recommendedName>
        <fullName evidence="4">SLH domain-containing protein</fullName>
    </recommendedName>
</protein>
<evidence type="ECO:0000256" key="3">
    <source>
        <dbReference type="SAM" id="SignalP"/>
    </source>
</evidence>
<proteinExistence type="predicted"/>
<accession>A0A8J3BBL0</accession>
<dbReference type="PANTHER" id="PTHR43308:SF5">
    <property type="entry name" value="S-LAYER PROTEIN _ PEPTIDOGLYCAN ENDO-BETA-N-ACETYLGLUCOSAMINIDASE"/>
    <property type="match status" value="1"/>
</dbReference>
<organism evidence="5 6">
    <name type="scientific">Calditerricola satsumensis</name>
    <dbReference type="NCBI Taxonomy" id="373054"/>
    <lineage>
        <taxon>Bacteria</taxon>
        <taxon>Bacillati</taxon>
        <taxon>Bacillota</taxon>
        <taxon>Bacilli</taxon>
        <taxon>Bacillales</taxon>
        <taxon>Bacillaceae</taxon>
        <taxon>Calditerricola</taxon>
    </lineage>
</organism>
<feature type="domain" description="SLH" evidence="4">
    <location>
        <begin position="24"/>
        <end position="87"/>
    </location>
</feature>
<dbReference type="PANTHER" id="PTHR43308">
    <property type="entry name" value="OUTER MEMBRANE PROTEIN ALPHA-RELATED"/>
    <property type="match status" value="1"/>
</dbReference>
<reference evidence="5" key="2">
    <citation type="submission" date="2020-09" db="EMBL/GenBank/DDBJ databases">
        <authorList>
            <person name="Sun Q."/>
            <person name="Ohkuma M."/>
        </authorList>
    </citation>
    <scope>NUCLEOTIDE SEQUENCE</scope>
    <source>
        <strain evidence="5">JCM 14719</strain>
    </source>
</reference>
<evidence type="ECO:0000256" key="2">
    <source>
        <dbReference type="SAM" id="MobiDB-lite"/>
    </source>
</evidence>
<gene>
    <name evidence="5" type="ORF">GCM10007043_06900</name>
</gene>
<keyword evidence="1 3" id="KW-0732">Signal</keyword>
<dbReference type="PROSITE" id="PS51272">
    <property type="entry name" value="SLH"/>
    <property type="match status" value="1"/>
</dbReference>
<dbReference type="EMBL" id="BMOF01000009">
    <property type="protein sequence ID" value="GGJ95734.1"/>
    <property type="molecule type" value="Genomic_DNA"/>
</dbReference>
<reference evidence="5" key="1">
    <citation type="journal article" date="2014" name="Int. J. Syst. Evol. Microbiol.">
        <title>Complete genome sequence of Corynebacterium casei LMG S-19264T (=DSM 44701T), isolated from a smear-ripened cheese.</title>
        <authorList>
            <consortium name="US DOE Joint Genome Institute (JGI-PGF)"/>
            <person name="Walter F."/>
            <person name="Albersmeier A."/>
            <person name="Kalinowski J."/>
            <person name="Ruckert C."/>
        </authorList>
    </citation>
    <scope>NUCLEOTIDE SEQUENCE</scope>
    <source>
        <strain evidence="5">JCM 14719</strain>
    </source>
</reference>
<dbReference type="RefSeq" id="WP_188816803.1">
    <property type="nucleotide sequence ID" value="NZ_BMOF01000009.1"/>
</dbReference>
<keyword evidence="6" id="KW-1185">Reference proteome</keyword>
<evidence type="ECO:0000259" key="4">
    <source>
        <dbReference type="PROSITE" id="PS51272"/>
    </source>
</evidence>
<feature type="region of interest" description="Disordered" evidence="2">
    <location>
        <begin position="81"/>
        <end position="103"/>
    </location>
</feature>
<dbReference type="AlphaFoldDB" id="A0A8J3BBL0"/>
<dbReference type="InterPro" id="IPR051465">
    <property type="entry name" value="Cell_Envelope_Struct_Comp"/>
</dbReference>
<dbReference type="Proteomes" id="UP000637720">
    <property type="component" value="Unassembled WGS sequence"/>
</dbReference>
<evidence type="ECO:0000313" key="5">
    <source>
        <dbReference type="EMBL" id="GGJ95734.1"/>
    </source>
</evidence>
<evidence type="ECO:0000256" key="1">
    <source>
        <dbReference type="ARBA" id="ARBA00022729"/>
    </source>
</evidence>
<dbReference type="Pfam" id="PF00395">
    <property type="entry name" value="SLH"/>
    <property type="match status" value="1"/>
</dbReference>
<name>A0A8J3BBL0_9BACI</name>
<sequence>MDVKKKVLAGALASSLVLSSITPAFAANLSDIEKSYARAEIQALVEAGIISGYPDGTFKPTAKITRAEFAKVLAKALGLKEDAERRSSSPTFPSGLAAMSARL</sequence>
<comment type="caution">
    <text evidence="5">The sequence shown here is derived from an EMBL/GenBank/DDBJ whole genome shotgun (WGS) entry which is preliminary data.</text>
</comment>
<feature type="signal peptide" evidence="3">
    <location>
        <begin position="1"/>
        <end position="26"/>
    </location>
</feature>